<dbReference type="AlphaFoldDB" id="A0A699XLU1"/>
<sequence>KKLHKLRQILAYEYEAEELAMQVNLTMRRPVAVRQALLPKMAAHLEKAQQLNQKAKTFTTFMTLYRLRLVQAELAGDYKAIIR</sequence>
<accession>A0A699XLU1</accession>
<gene>
    <name evidence="1" type="ORF">Tci_930755</name>
</gene>
<dbReference type="EMBL" id="BKCJ011857415">
    <property type="protein sequence ID" value="GFD58786.1"/>
    <property type="molecule type" value="Genomic_DNA"/>
</dbReference>
<feature type="non-terminal residue" evidence="1">
    <location>
        <position position="83"/>
    </location>
</feature>
<proteinExistence type="predicted"/>
<comment type="caution">
    <text evidence="1">The sequence shown here is derived from an EMBL/GenBank/DDBJ whole genome shotgun (WGS) entry which is preliminary data.</text>
</comment>
<organism evidence="1">
    <name type="scientific">Tanacetum cinerariifolium</name>
    <name type="common">Dalmatian daisy</name>
    <name type="synonym">Chrysanthemum cinerariifolium</name>
    <dbReference type="NCBI Taxonomy" id="118510"/>
    <lineage>
        <taxon>Eukaryota</taxon>
        <taxon>Viridiplantae</taxon>
        <taxon>Streptophyta</taxon>
        <taxon>Embryophyta</taxon>
        <taxon>Tracheophyta</taxon>
        <taxon>Spermatophyta</taxon>
        <taxon>Magnoliopsida</taxon>
        <taxon>eudicotyledons</taxon>
        <taxon>Gunneridae</taxon>
        <taxon>Pentapetalae</taxon>
        <taxon>asterids</taxon>
        <taxon>campanulids</taxon>
        <taxon>Asterales</taxon>
        <taxon>Asteraceae</taxon>
        <taxon>Asteroideae</taxon>
        <taxon>Anthemideae</taxon>
        <taxon>Anthemidinae</taxon>
        <taxon>Tanacetum</taxon>
    </lineage>
</organism>
<evidence type="ECO:0000313" key="1">
    <source>
        <dbReference type="EMBL" id="GFD58786.1"/>
    </source>
</evidence>
<feature type="non-terminal residue" evidence="1">
    <location>
        <position position="1"/>
    </location>
</feature>
<protein>
    <submittedName>
        <fullName evidence="1">Uncharacterized protein</fullName>
    </submittedName>
</protein>
<name>A0A699XLU1_TANCI</name>
<reference evidence="1" key="1">
    <citation type="journal article" date="2019" name="Sci. Rep.">
        <title>Draft genome of Tanacetum cinerariifolium, the natural source of mosquito coil.</title>
        <authorList>
            <person name="Yamashiro T."/>
            <person name="Shiraishi A."/>
            <person name="Satake H."/>
            <person name="Nakayama K."/>
        </authorList>
    </citation>
    <scope>NUCLEOTIDE SEQUENCE</scope>
</reference>